<organism evidence="9 10">
    <name type="scientific">Vagococcus fluvialis</name>
    <dbReference type="NCBI Taxonomy" id="2738"/>
    <lineage>
        <taxon>Bacteria</taxon>
        <taxon>Bacillati</taxon>
        <taxon>Bacillota</taxon>
        <taxon>Bacilli</taxon>
        <taxon>Lactobacillales</taxon>
        <taxon>Enterococcaceae</taxon>
        <taxon>Vagococcus</taxon>
    </lineage>
</organism>
<name>A0A369AMF9_9ENTE</name>
<dbReference type="GO" id="GO:0005975">
    <property type="term" value="P:carbohydrate metabolic process"/>
    <property type="evidence" value="ECO:0007669"/>
    <property type="project" value="InterPro"/>
</dbReference>
<dbReference type="SUPFAM" id="SSF74650">
    <property type="entry name" value="Galactose mutarotase-like"/>
    <property type="match status" value="1"/>
</dbReference>
<dbReference type="InterPro" id="IPR037018">
    <property type="entry name" value="GH65_N"/>
</dbReference>
<keyword evidence="2" id="KW-0328">Glycosyltransferase</keyword>
<dbReference type="Gene3D" id="1.50.10.10">
    <property type="match status" value="1"/>
</dbReference>
<dbReference type="AlphaFoldDB" id="A0A369AMF9"/>
<dbReference type="InterPro" id="IPR017045">
    <property type="entry name" value="Malt_Pase/Glycosyl_Hdrlase"/>
</dbReference>
<dbReference type="GO" id="GO:0030246">
    <property type="term" value="F:carbohydrate binding"/>
    <property type="evidence" value="ECO:0007669"/>
    <property type="project" value="InterPro"/>
</dbReference>
<dbReference type="Proteomes" id="UP000288197">
    <property type="component" value="Unassembled WGS sequence"/>
</dbReference>
<evidence type="ECO:0000259" key="7">
    <source>
        <dbReference type="Pfam" id="PF03633"/>
    </source>
</evidence>
<protein>
    <submittedName>
        <fullName evidence="9">Uncharacterized protein</fullName>
    </submittedName>
</protein>
<dbReference type="Pfam" id="PF03632">
    <property type="entry name" value="Glyco_hydro_65m"/>
    <property type="match status" value="1"/>
</dbReference>
<dbReference type="InterPro" id="IPR005195">
    <property type="entry name" value="Glyco_hydro_65_M"/>
</dbReference>
<feature type="active site" description="Proton donor" evidence="4">
    <location>
        <position position="486"/>
    </location>
</feature>
<evidence type="ECO:0000259" key="6">
    <source>
        <dbReference type="Pfam" id="PF03632"/>
    </source>
</evidence>
<comment type="similarity">
    <text evidence="1">Belongs to the glycosyl hydrolase 65 family.</text>
</comment>
<dbReference type="PANTHER" id="PTHR11051">
    <property type="entry name" value="GLYCOSYL HYDROLASE-RELATED"/>
    <property type="match status" value="1"/>
</dbReference>
<feature type="domain" description="Glycoside hydrolase family 65 N-terminal" evidence="8">
    <location>
        <begin position="15"/>
        <end position="252"/>
    </location>
</feature>
<sequence length="767" mass="88742">MTNNIHYVDHWIVEETNFSPQWLAKYEAIMSQGNGYLGLRASTEEAYTNETRNWFVAGTFNQFSENEVTELPNIPDVINMKFLIDGEELDLNKGKTLDYSRQINYQTGELTRQFIWETNQGKQIRFEFRRNVSNTELHFIQQEVRVTPLSSETKIEVTSGINGRVSNSGSQHFIEWDKRKKEEVLQMNLQTSESDVKVTVSTKHIFYLNDEELVEKRDLQIFRRQIFESFSQKVDKNQTLKIEKTSSVFTSRDFDYEMNQSVEDVATEKTKAFNQSYKEFNQLTSEEWARKYQQAEVNIESSDFMDQLLMNFSRYHLLIMTHPCDNRVNIGAKGLSGEGYKGHTFWDTEIFILPYFTFCYPEIAKNLVEYRYQILPGARKKAAGNAYLGAQIPWESAWIDDGEVTPLYGDVDIVTGTQTKILTGLIEDHVSSDVVYGITQYLKVTGEKESAIYKQLVLETALFWITRAEKNSAGAYEIKDVIGPDEYKEHVDNNTYTNTMAKFNVDLGIKLLDGLSENEYESMMPYLNQQSKEAMLIQLTDFSENIIIPHVNEEGIVPQDDTYLEKDELDIQGYKDHPLVNQIFKEYNLDQVNEKQVSKQADVLLLMTIFFEKFTPEEIVKNFEYYETRTVHDSSLSLSTHSILASLLGNVELAYDFFKKLITIDLGKNMHSSDQGIHSASMGGVWQSVVLGFGGLKYDMVHEILHIQPQLPKEWNSLTYQFYYQGHKLEVFVTHDSFEVKNVSSSSENIVFYYNGIEYNSGEKIKL</sequence>
<dbReference type="InterPro" id="IPR011013">
    <property type="entry name" value="Gal_mutarotase_sf_dom"/>
</dbReference>
<dbReference type="InterPro" id="IPR012341">
    <property type="entry name" value="6hp_glycosidase-like_sf"/>
</dbReference>
<dbReference type="PANTHER" id="PTHR11051:SF8">
    <property type="entry name" value="PROTEIN-GLUCOSYLGALACTOSYLHYDROXYLYSINE GLUCOSIDASE"/>
    <property type="match status" value="1"/>
</dbReference>
<feature type="domain" description="Glycoside hydrolase family 65 C-terminal" evidence="7">
    <location>
        <begin position="703"/>
        <end position="756"/>
    </location>
</feature>
<dbReference type="OrthoDB" id="9758855at2"/>
<dbReference type="GO" id="GO:0016757">
    <property type="term" value="F:glycosyltransferase activity"/>
    <property type="evidence" value="ECO:0007669"/>
    <property type="project" value="UniProtKB-KW"/>
</dbReference>
<keyword evidence="10" id="KW-1185">Reference proteome</keyword>
<dbReference type="Gene3D" id="2.60.420.10">
    <property type="entry name" value="Maltose phosphorylase, domain 3"/>
    <property type="match status" value="1"/>
</dbReference>
<comment type="caution">
    <text evidence="9">The sequence shown here is derived from an EMBL/GenBank/DDBJ whole genome shotgun (WGS) entry which is preliminary data.</text>
</comment>
<reference evidence="9 10" key="1">
    <citation type="submission" date="2017-05" db="EMBL/GenBank/DDBJ databases">
        <title>Vagococcus spp. assemblies.</title>
        <authorList>
            <person name="Gulvik C.A."/>
        </authorList>
    </citation>
    <scope>NUCLEOTIDE SEQUENCE [LARGE SCALE GENOMIC DNA]</scope>
    <source>
        <strain evidence="9 10">NCFB 2497</strain>
    </source>
</reference>
<evidence type="ECO:0000256" key="3">
    <source>
        <dbReference type="ARBA" id="ARBA00022679"/>
    </source>
</evidence>
<dbReference type="EMBL" id="NGJX01000015">
    <property type="protein sequence ID" value="RST99419.1"/>
    <property type="molecule type" value="Genomic_DNA"/>
</dbReference>
<feature type="binding site" evidence="5">
    <location>
        <begin position="346"/>
        <end position="347"/>
    </location>
    <ligand>
        <name>substrate</name>
    </ligand>
</feature>
<evidence type="ECO:0000313" key="10">
    <source>
        <dbReference type="Proteomes" id="UP000288197"/>
    </source>
</evidence>
<evidence type="ECO:0000256" key="1">
    <source>
        <dbReference type="ARBA" id="ARBA00006768"/>
    </source>
</evidence>
<evidence type="ECO:0000256" key="2">
    <source>
        <dbReference type="ARBA" id="ARBA00022676"/>
    </source>
</evidence>
<dbReference type="Gene3D" id="2.70.98.40">
    <property type="entry name" value="Glycoside hydrolase, family 65, N-terminal domain"/>
    <property type="match status" value="1"/>
</dbReference>
<accession>A0A369AMF9</accession>
<evidence type="ECO:0000259" key="8">
    <source>
        <dbReference type="Pfam" id="PF03636"/>
    </source>
</evidence>
<gene>
    <name evidence="9" type="ORF">CBF32_11790</name>
</gene>
<dbReference type="RefSeq" id="WP_114290438.1">
    <property type="nucleotide sequence ID" value="NZ_JARQBB010000010.1"/>
</dbReference>
<dbReference type="PIRSF" id="PIRSF036289">
    <property type="entry name" value="Glycosyl_hydrolase_malt_phosph"/>
    <property type="match status" value="1"/>
</dbReference>
<dbReference type="SUPFAM" id="SSF48208">
    <property type="entry name" value="Six-hairpin glycosidases"/>
    <property type="match status" value="1"/>
</dbReference>
<evidence type="ECO:0000256" key="5">
    <source>
        <dbReference type="PIRSR" id="PIRSR036289-51"/>
    </source>
</evidence>
<dbReference type="GeneID" id="63147421"/>
<evidence type="ECO:0000256" key="4">
    <source>
        <dbReference type="PIRSR" id="PIRSR036289-50"/>
    </source>
</evidence>
<dbReference type="Pfam" id="PF03633">
    <property type="entry name" value="Glyco_hydro_65C"/>
    <property type="match status" value="1"/>
</dbReference>
<feature type="binding site" evidence="5">
    <location>
        <begin position="599"/>
        <end position="600"/>
    </location>
    <ligand>
        <name>substrate</name>
    </ligand>
</feature>
<proteinExistence type="inferred from homology"/>
<dbReference type="InterPro" id="IPR008928">
    <property type="entry name" value="6-hairpin_glycosidase_sf"/>
</dbReference>
<evidence type="ECO:0000313" key="9">
    <source>
        <dbReference type="EMBL" id="RST99419.1"/>
    </source>
</evidence>
<keyword evidence="3" id="KW-0808">Transferase</keyword>
<dbReference type="InterPro" id="IPR005196">
    <property type="entry name" value="Glyco_hydro_65_N"/>
</dbReference>
<dbReference type="InterPro" id="IPR005194">
    <property type="entry name" value="Glyco_hydro_65_C"/>
</dbReference>
<dbReference type="Pfam" id="PF03636">
    <property type="entry name" value="Glyco_hydro_65N"/>
    <property type="match status" value="1"/>
</dbReference>
<feature type="domain" description="Glycoside hydrolase family 65 central catalytic" evidence="6">
    <location>
        <begin position="312"/>
        <end position="687"/>
    </location>
</feature>
<dbReference type="GO" id="GO:0004553">
    <property type="term" value="F:hydrolase activity, hydrolyzing O-glycosyl compounds"/>
    <property type="evidence" value="ECO:0007669"/>
    <property type="project" value="TreeGrafter"/>
</dbReference>